<feature type="transmembrane region" description="Helical" evidence="8">
    <location>
        <begin position="66"/>
        <end position="89"/>
    </location>
</feature>
<evidence type="ECO:0000256" key="2">
    <source>
        <dbReference type="ARBA" id="ARBA00022670"/>
    </source>
</evidence>
<evidence type="ECO:0000256" key="4">
    <source>
        <dbReference type="ARBA" id="ARBA00022801"/>
    </source>
</evidence>
<evidence type="ECO:0000256" key="1">
    <source>
        <dbReference type="ARBA" id="ARBA00004141"/>
    </source>
</evidence>
<keyword evidence="6 8" id="KW-1133">Transmembrane helix</keyword>
<dbReference type="OrthoDB" id="9778341at2"/>
<dbReference type="PANTHER" id="PTHR22936:SF69">
    <property type="entry name" value="RHOMBOID-LIKE PROTEIN"/>
    <property type="match status" value="1"/>
</dbReference>
<reference evidence="10 11" key="1">
    <citation type="submission" date="2019-06" db="EMBL/GenBank/DDBJ databases">
        <title>Sorghum-associated microbial communities from plants grown in Nebraska, USA.</title>
        <authorList>
            <person name="Schachtman D."/>
        </authorList>
    </citation>
    <scope>NUCLEOTIDE SEQUENCE [LARGE SCALE GENOMIC DNA]</scope>
    <source>
        <strain evidence="10 11">1209</strain>
    </source>
</reference>
<evidence type="ECO:0000256" key="8">
    <source>
        <dbReference type="SAM" id="Phobius"/>
    </source>
</evidence>
<keyword evidence="3 8" id="KW-0812">Transmembrane</keyword>
<dbReference type="InterPro" id="IPR002610">
    <property type="entry name" value="Peptidase_S54_rhomboid-like"/>
</dbReference>
<keyword evidence="4" id="KW-0378">Hydrolase</keyword>
<dbReference type="InterPro" id="IPR022764">
    <property type="entry name" value="Peptidase_S54_rhomboid_dom"/>
</dbReference>
<evidence type="ECO:0000256" key="7">
    <source>
        <dbReference type="ARBA" id="ARBA00023136"/>
    </source>
</evidence>
<name>A0A561Q578_9BACT</name>
<gene>
    <name evidence="10" type="ORF">FHW36_1011438</name>
</gene>
<keyword evidence="7 8" id="KW-0472">Membrane</keyword>
<evidence type="ECO:0000256" key="3">
    <source>
        <dbReference type="ARBA" id="ARBA00022692"/>
    </source>
</evidence>
<dbReference type="EMBL" id="VIWO01000001">
    <property type="protein sequence ID" value="TWF45507.1"/>
    <property type="molecule type" value="Genomic_DNA"/>
</dbReference>
<dbReference type="RefSeq" id="WP_145664554.1">
    <property type="nucleotide sequence ID" value="NZ_VIWO01000001.1"/>
</dbReference>
<feature type="transmembrane region" description="Helical" evidence="8">
    <location>
        <begin position="120"/>
        <end position="140"/>
    </location>
</feature>
<feature type="transmembrane region" description="Helical" evidence="8">
    <location>
        <begin position="177"/>
        <end position="197"/>
    </location>
</feature>
<keyword evidence="11" id="KW-1185">Reference proteome</keyword>
<accession>A0A561Q578</accession>
<dbReference type="GO" id="GO:0004252">
    <property type="term" value="F:serine-type endopeptidase activity"/>
    <property type="evidence" value="ECO:0007669"/>
    <property type="project" value="InterPro"/>
</dbReference>
<proteinExistence type="predicted"/>
<evidence type="ECO:0000256" key="5">
    <source>
        <dbReference type="ARBA" id="ARBA00022825"/>
    </source>
</evidence>
<comment type="caution">
    <text evidence="10">The sequence shown here is derived from an EMBL/GenBank/DDBJ whole genome shotgun (WGS) entry which is preliminary data.</text>
</comment>
<evidence type="ECO:0000256" key="6">
    <source>
        <dbReference type="ARBA" id="ARBA00022989"/>
    </source>
</evidence>
<keyword evidence="5" id="KW-0720">Serine protease</keyword>
<dbReference type="GO" id="GO:0006508">
    <property type="term" value="P:proteolysis"/>
    <property type="evidence" value="ECO:0007669"/>
    <property type="project" value="UniProtKB-KW"/>
</dbReference>
<evidence type="ECO:0000313" key="11">
    <source>
        <dbReference type="Proteomes" id="UP000320811"/>
    </source>
</evidence>
<keyword evidence="2 10" id="KW-0645">Protease</keyword>
<dbReference type="InterPro" id="IPR035952">
    <property type="entry name" value="Rhomboid-like_sf"/>
</dbReference>
<evidence type="ECO:0000313" key="10">
    <source>
        <dbReference type="EMBL" id="TWF45507.1"/>
    </source>
</evidence>
<dbReference type="Pfam" id="PF01694">
    <property type="entry name" value="Rhomboid"/>
    <property type="match status" value="1"/>
</dbReference>
<sequence>MKIINRLRAMPVTIVLIGINILVFGYTALTGMDIWQGNGGQLLHLGANYWPLTISSHQYWRLLSSMFLHAGFFHLWTNMIGLFIGGFFLEPVIRSGRYGCAYIVTGIVSDYMSIWYHQSAVGVGASGAIFGIFGVFLALLTTPLFRWEVRKAFLAYIGIFVVLNVIAAVVSEGVDNAAHLAGFLSGAIMGYIFFFTLTGADGERLSR</sequence>
<feature type="domain" description="Peptidase S54 rhomboid" evidence="9">
    <location>
        <begin position="57"/>
        <end position="194"/>
    </location>
</feature>
<feature type="transmembrane region" description="Helical" evidence="8">
    <location>
        <begin position="12"/>
        <end position="29"/>
    </location>
</feature>
<feature type="transmembrane region" description="Helical" evidence="8">
    <location>
        <begin position="152"/>
        <end position="171"/>
    </location>
</feature>
<dbReference type="Gene3D" id="1.20.1540.10">
    <property type="entry name" value="Rhomboid-like"/>
    <property type="match status" value="1"/>
</dbReference>
<feature type="transmembrane region" description="Helical" evidence="8">
    <location>
        <begin position="96"/>
        <end position="114"/>
    </location>
</feature>
<comment type="subcellular location">
    <subcellularLocation>
        <location evidence="1">Membrane</location>
        <topology evidence="1">Multi-pass membrane protein</topology>
    </subcellularLocation>
</comment>
<dbReference type="AlphaFoldDB" id="A0A561Q578"/>
<dbReference type="PANTHER" id="PTHR22936">
    <property type="entry name" value="RHOMBOID-RELATED"/>
    <property type="match status" value="1"/>
</dbReference>
<protein>
    <submittedName>
        <fullName evidence="10">Rhomboid protease GluP</fullName>
    </submittedName>
</protein>
<organism evidence="10 11">
    <name type="scientific">Chitinophaga polysaccharea</name>
    <dbReference type="NCBI Taxonomy" id="1293035"/>
    <lineage>
        <taxon>Bacteria</taxon>
        <taxon>Pseudomonadati</taxon>
        <taxon>Bacteroidota</taxon>
        <taxon>Chitinophagia</taxon>
        <taxon>Chitinophagales</taxon>
        <taxon>Chitinophagaceae</taxon>
        <taxon>Chitinophaga</taxon>
    </lineage>
</organism>
<dbReference type="SUPFAM" id="SSF144091">
    <property type="entry name" value="Rhomboid-like"/>
    <property type="match status" value="1"/>
</dbReference>
<dbReference type="Proteomes" id="UP000320811">
    <property type="component" value="Unassembled WGS sequence"/>
</dbReference>
<evidence type="ECO:0000259" key="9">
    <source>
        <dbReference type="Pfam" id="PF01694"/>
    </source>
</evidence>
<dbReference type="GO" id="GO:0016020">
    <property type="term" value="C:membrane"/>
    <property type="evidence" value="ECO:0007669"/>
    <property type="project" value="UniProtKB-SubCell"/>
</dbReference>